<protein>
    <submittedName>
        <fullName evidence="1">Uncharacterized protein</fullName>
    </submittedName>
</protein>
<keyword evidence="2" id="KW-1185">Reference proteome</keyword>
<sequence length="66" mass="6857">MQAHNASMLKWPGLFLVSVGLALQPRLLGVGLIAILLGLAEALAPGACLPPVAVPPSRPADGRFRF</sequence>
<name>A0A1I2H997_9GAMM</name>
<dbReference type="STRING" id="1076937.SAMN04488120_101190"/>
<gene>
    <name evidence="1" type="ORF">SAMN04488120_101190</name>
</gene>
<proteinExistence type="predicted"/>
<accession>A0A1I2H997</accession>
<evidence type="ECO:0000313" key="1">
    <source>
        <dbReference type="EMBL" id="SFF25306.1"/>
    </source>
</evidence>
<dbReference type="AlphaFoldDB" id="A0A1I2H997"/>
<evidence type="ECO:0000313" key="2">
    <source>
        <dbReference type="Proteomes" id="UP000199771"/>
    </source>
</evidence>
<organism evidence="1 2">
    <name type="scientific">Fontimonas thermophila</name>
    <dbReference type="NCBI Taxonomy" id="1076937"/>
    <lineage>
        <taxon>Bacteria</taxon>
        <taxon>Pseudomonadati</taxon>
        <taxon>Pseudomonadota</taxon>
        <taxon>Gammaproteobacteria</taxon>
        <taxon>Nevskiales</taxon>
        <taxon>Nevskiaceae</taxon>
        <taxon>Fontimonas</taxon>
    </lineage>
</organism>
<dbReference type="EMBL" id="FOOC01000001">
    <property type="protein sequence ID" value="SFF25306.1"/>
    <property type="molecule type" value="Genomic_DNA"/>
</dbReference>
<reference evidence="1 2" key="1">
    <citation type="submission" date="2016-10" db="EMBL/GenBank/DDBJ databases">
        <authorList>
            <person name="de Groot N.N."/>
        </authorList>
    </citation>
    <scope>NUCLEOTIDE SEQUENCE [LARGE SCALE GENOMIC DNA]</scope>
    <source>
        <strain evidence="1 2">DSM 23609</strain>
    </source>
</reference>
<dbReference type="Proteomes" id="UP000199771">
    <property type="component" value="Unassembled WGS sequence"/>
</dbReference>